<gene>
    <name evidence="2" type="ORF">EJB05_33824</name>
</gene>
<dbReference type="PANTHER" id="PTHR48170">
    <property type="entry name" value="ZINC FINGER GRF-TYPE DOMAIN-CONTAINING PROTEIN"/>
    <property type="match status" value="1"/>
</dbReference>
<dbReference type="Gramene" id="TVU17768">
    <property type="protein sequence ID" value="TVU17768"/>
    <property type="gene ID" value="EJB05_33824"/>
</dbReference>
<reference evidence="2 3" key="1">
    <citation type="journal article" date="2019" name="Sci. Rep.">
        <title>A high-quality genome of Eragrostis curvula grass provides insights into Poaceae evolution and supports new strategies to enhance forage quality.</title>
        <authorList>
            <person name="Carballo J."/>
            <person name="Santos B.A.C.M."/>
            <person name="Zappacosta D."/>
            <person name="Garbus I."/>
            <person name="Selva J.P."/>
            <person name="Gallo C.A."/>
            <person name="Diaz A."/>
            <person name="Albertini E."/>
            <person name="Caccamo M."/>
            <person name="Echenique V."/>
        </authorList>
    </citation>
    <scope>NUCLEOTIDE SEQUENCE [LARGE SCALE GENOMIC DNA]</scope>
    <source>
        <strain evidence="3">cv. Victoria</strain>
        <tissue evidence="2">Leaf</tissue>
    </source>
</reference>
<feature type="non-terminal residue" evidence="2">
    <location>
        <position position="1"/>
    </location>
</feature>
<sequence length="326" mass="36749">MPAAVTRQRTRSISRVPISTEYGAERPSMGGVLWCLEYALQLQVASPDSSDADSMDLVPVTPVWFQRNQLSRKEKGKETLVLELPFAHRDKEELFLSATPMGSSMPQCPEGAPPQVIAMDVENDDYEGYSWVDPSGFYLPGTPAPMCYCGDLCKMRVSGLYKTYWQRYWCCANEDGDRSVDAPWTPPPICDLKERIDTEHSELATEVVERKVTAKRISWENEARVIAERERKEAKERERAEERKEEAEEREKEREKKRARAHRAKQALQEGGSQAVRKGKWPRSSAPPPYLSEDNMRAIGAGFLQMGPEDLSDLALGASSSASDNE</sequence>
<feature type="region of interest" description="Disordered" evidence="1">
    <location>
        <begin position="229"/>
        <end position="294"/>
    </location>
</feature>
<dbReference type="AlphaFoldDB" id="A0A5J9U3E8"/>
<organism evidence="2 3">
    <name type="scientific">Eragrostis curvula</name>
    <name type="common">weeping love grass</name>
    <dbReference type="NCBI Taxonomy" id="38414"/>
    <lineage>
        <taxon>Eukaryota</taxon>
        <taxon>Viridiplantae</taxon>
        <taxon>Streptophyta</taxon>
        <taxon>Embryophyta</taxon>
        <taxon>Tracheophyta</taxon>
        <taxon>Spermatophyta</taxon>
        <taxon>Magnoliopsida</taxon>
        <taxon>Liliopsida</taxon>
        <taxon>Poales</taxon>
        <taxon>Poaceae</taxon>
        <taxon>PACMAD clade</taxon>
        <taxon>Chloridoideae</taxon>
        <taxon>Eragrostideae</taxon>
        <taxon>Eragrostidinae</taxon>
        <taxon>Eragrostis</taxon>
    </lineage>
</organism>
<evidence type="ECO:0000256" key="1">
    <source>
        <dbReference type="SAM" id="MobiDB-lite"/>
    </source>
</evidence>
<comment type="caution">
    <text evidence="2">The sequence shown here is derived from an EMBL/GenBank/DDBJ whole genome shotgun (WGS) entry which is preliminary data.</text>
</comment>
<protein>
    <submittedName>
        <fullName evidence="2">Uncharacterized protein</fullName>
    </submittedName>
</protein>
<feature type="compositionally biased region" description="Basic and acidic residues" evidence="1">
    <location>
        <begin position="229"/>
        <end position="256"/>
    </location>
</feature>
<keyword evidence="3" id="KW-1185">Reference proteome</keyword>
<evidence type="ECO:0000313" key="2">
    <source>
        <dbReference type="EMBL" id="TVU17768.1"/>
    </source>
</evidence>
<proteinExistence type="predicted"/>
<dbReference type="Proteomes" id="UP000324897">
    <property type="component" value="Chromosome 7"/>
</dbReference>
<dbReference type="PANTHER" id="PTHR48170:SF1">
    <property type="entry name" value="ZINC FINGER GRF-TYPE DOMAIN-CONTAINING PROTEIN"/>
    <property type="match status" value="1"/>
</dbReference>
<accession>A0A5J9U3E8</accession>
<dbReference type="EMBL" id="RWGY01000029">
    <property type="protein sequence ID" value="TVU17768.1"/>
    <property type="molecule type" value="Genomic_DNA"/>
</dbReference>
<dbReference type="OrthoDB" id="703918at2759"/>
<evidence type="ECO:0000313" key="3">
    <source>
        <dbReference type="Proteomes" id="UP000324897"/>
    </source>
</evidence>
<name>A0A5J9U3E8_9POAL</name>